<dbReference type="AlphaFoldDB" id="A0A202BCZ7"/>
<name>A0A202BCZ7_CHRVL</name>
<comment type="caution">
    <text evidence="1">The sequence shown here is derived from an EMBL/GenBank/DDBJ whole genome shotgun (WGS) entry which is preliminary data.</text>
</comment>
<accession>A0A202BCZ7</accession>
<proteinExistence type="predicted"/>
<reference evidence="1 2" key="1">
    <citation type="submission" date="2017-05" db="EMBL/GenBank/DDBJ databases">
        <title>Chromobacterium violaceum GHPS1 isolated from Hydrocarbon polluted soil in French Guiana display an awesome secondary metabolite arsenal and a battery of drug and heavy-metal-resistance and detoxification of xenobiotics proteins.</title>
        <authorList>
            <person name="Belbahri L."/>
        </authorList>
    </citation>
    <scope>NUCLEOTIDE SEQUENCE [LARGE SCALE GENOMIC DNA]</scope>
    <source>
        <strain evidence="1 2">GHPS1</strain>
    </source>
</reference>
<organism evidence="1 2">
    <name type="scientific">Chromobacterium violaceum</name>
    <dbReference type="NCBI Taxonomy" id="536"/>
    <lineage>
        <taxon>Bacteria</taxon>
        <taxon>Pseudomonadati</taxon>
        <taxon>Pseudomonadota</taxon>
        <taxon>Betaproteobacteria</taxon>
        <taxon>Neisseriales</taxon>
        <taxon>Chromobacteriaceae</taxon>
        <taxon>Chromobacterium</taxon>
    </lineage>
</organism>
<dbReference type="Proteomes" id="UP000196342">
    <property type="component" value="Unassembled WGS sequence"/>
</dbReference>
<dbReference type="EMBL" id="NHOO01000004">
    <property type="protein sequence ID" value="OVE49433.1"/>
    <property type="molecule type" value="Genomic_DNA"/>
</dbReference>
<evidence type="ECO:0000313" key="2">
    <source>
        <dbReference type="Proteomes" id="UP000196342"/>
    </source>
</evidence>
<keyword evidence="2" id="KW-1185">Reference proteome</keyword>
<sequence>MSDITTTVPVMCGKCGAELPFDQDHVDGDQQMIVCASCGHEVGRLKDVLEAAKEQILADMRKSFSNIFK</sequence>
<protein>
    <submittedName>
        <fullName evidence="1">Uncharacterized protein</fullName>
    </submittedName>
</protein>
<evidence type="ECO:0000313" key="1">
    <source>
        <dbReference type="EMBL" id="OVE49433.1"/>
    </source>
</evidence>
<gene>
    <name evidence="1" type="ORF">CBW21_05995</name>
</gene>